<accession>A0A453A1E2</accession>
<reference evidence="12" key="1">
    <citation type="journal article" date="2014" name="Science">
        <title>Ancient hybridizations among the ancestral genomes of bread wheat.</title>
        <authorList>
            <consortium name="International Wheat Genome Sequencing Consortium,"/>
            <person name="Marcussen T."/>
            <person name="Sandve S.R."/>
            <person name="Heier L."/>
            <person name="Spannagl M."/>
            <person name="Pfeifer M."/>
            <person name="Jakobsen K.S."/>
            <person name="Wulff B.B."/>
            <person name="Steuernagel B."/>
            <person name="Mayer K.F."/>
            <person name="Olsen O.A."/>
        </authorList>
    </citation>
    <scope>NUCLEOTIDE SEQUENCE [LARGE SCALE GENOMIC DNA]</scope>
    <source>
        <strain evidence="12">cv. AL8/78</strain>
    </source>
</reference>
<dbReference type="EnsemblPlants" id="AET1Gv21004800.6">
    <property type="protein sequence ID" value="AET1Gv21004800.6"/>
    <property type="gene ID" value="AET1Gv21004800"/>
</dbReference>
<evidence type="ECO:0000256" key="7">
    <source>
        <dbReference type="ARBA" id="ARBA00022989"/>
    </source>
</evidence>
<dbReference type="InterPro" id="IPR004695">
    <property type="entry name" value="SLAC1/Mae1/Ssu1/TehA"/>
</dbReference>
<dbReference type="Gene3D" id="1.50.10.150">
    <property type="entry name" value="Voltage-dependent anion channel"/>
    <property type="match status" value="1"/>
</dbReference>
<keyword evidence="9 10" id="KW-0472">Membrane</keyword>
<comment type="subcellular location">
    <subcellularLocation>
        <location evidence="2">Cell membrane</location>
    </subcellularLocation>
    <subcellularLocation>
        <location evidence="1">Endomembrane system</location>
        <topology evidence="1">Multi-pass membrane protein</topology>
    </subcellularLocation>
</comment>
<sequence length="384" mass="40995">MCTLLPTTSSGGSLSHSWLLFPSPTFLRSSSTSRLSAASSITRCASTSSLHHRLLASSLSRACRIRCGRSTTLSGTFSCCPSCASTSRSMASGCLAASGASQRWPTHPTTSLSLATSLVRCSVLGWVSESCQSFSSASGWPTMPCSSSLCISGSPPMCNSQRSSIQCSFFSSPRLASRPWPGRGSLASSTMVRSSFTSSHYSSSVASMAWTRISGEFNDGAKLLYFISLFLYVSLVVRVNLFRGFRFSLAWWAYTFPMTSVALATVLYASEVDNVLTRSLAVGLSGIAVVTVTGVLATTMYHAFLRKDLFPNDVSIAITRRRPKFSKILAHLRSSSSDVKELVLSIPNFSSNSKQGAYCDDAGSIYKTRGSVGESTVAQGHGRA</sequence>
<evidence type="ECO:0000256" key="4">
    <source>
        <dbReference type="ARBA" id="ARBA00022448"/>
    </source>
</evidence>
<evidence type="ECO:0000313" key="11">
    <source>
        <dbReference type="EnsemblPlants" id="AET1Gv21004800.6"/>
    </source>
</evidence>
<dbReference type="Proteomes" id="UP000015105">
    <property type="component" value="Chromosome 1D"/>
</dbReference>
<feature type="transmembrane region" description="Helical" evidence="10">
    <location>
        <begin position="275"/>
        <end position="297"/>
    </location>
</feature>
<keyword evidence="8" id="KW-0406">Ion transport</keyword>
<name>A0A453A1E2_AEGTS</name>
<organism evidence="11 12">
    <name type="scientific">Aegilops tauschii subsp. strangulata</name>
    <name type="common">Goatgrass</name>
    <dbReference type="NCBI Taxonomy" id="200361"/>
    <lineage>
        <taxon>Eukaryota</taxon>
        <taxon>Viridiplantae</taxon>
        <taxon>Streptophyta</taxon>
        <taxon>Embryophyta</taxon>
        <taxon>Tracheophyta</taxon>
        <taxon>Spermatophyta</taxon>
        <taxon>Magnoliopsida</taxon>
        <taxon>Liliopsida</taxon>
        <taxon>Poales</taxon>
        <taxon>Poaceae</taxon>
        <taxon>BOP clade</taxon>
        <taxon>Pooideae</taxon>
        <taxon>Triticodae</taxon>
        <taxon>Triticeae</taxon>
        <taxon>Triticinae</taxon>
        <taxon>Aegilops</taxon>
    </lineage>
</organism>
<keyword evidence="4" id="KW-0813">Transport</keyword>
<dbReference type="Pfam" id="PF03595">
    <property type="entry name" value="SLAC1"/>
    <property type="match status" value="1"/>
</dbReference>
<dbReference type="Gramene" id="AET1Gv21004800.6">
    <property type="protein sequence ID" value="AET1Gv21004800.6"/>
    <property type="gene ID" value="AET1Gv21004800"/>
</dbReference>
<reference evidence="11" key="3">
    <citation type="journal article" date="2017" name="Nature">
        <title>Genome sequence of the progenitor of the wheat D genome Aegilops tauschii.</title>
        <authorList>
            <person name="Luo M.C."/>
            <person name="Gu Y.Q."/>
            <person name="Puiu D."/>
            <person name="Wang H."/>
            <person name="Twardziok S.O."/>
            <person name="Deal K.R."/>
            <person name="Huo N."/>
            <person name="Zhu T."/>
            <person name="Wang L."/>
            <person name="Wang Y."/>
            <person name="McGuire P.E."/>
            <person name="Liu S."/>
            <person name="Long H."/>
            <person name="Ramasamy R.K."/>
            <person name="Rodriguez J.C."/>
            <person name="Van S.L."/>
            <person name="Yuan L."/>
            <person name="Wang Z."/>
            <person name="Xia Z."/>
            <person name="Xiao L."/>
            <person name="Anderson O.D."/>
            <person name="Ouyang S."/>
            <person name="Liang Y."/>
            <person name="Zimin A.V."/>
            <person name="Pertea G."/>
            <person name="Qi P."/>
            <person name="Bennetzen J.L."/>
            <person name="Dai X."/>
            <person name="Dawson M.W."/>
            <person name="Muller H.G."/>
            <person name="Kugler K."/>
            <person name="Rivarola-Duarte L."/>
            <person name="Spannagl M."/>
            <person name="Mayer K.F.X."/>
            <person name="Lu F.H."/>
            <person name="Bevan M.W."/>
            <person name="Leroy P."/>
            <person name="Li P."/>
            <person name="You F.M."/>
            <person name="Sun Q."/>
            <person name="Liu Z."/>
            <person name="Lyons E."/>
            <person name="Wicker T."/>
            <person name="Salzberg S.L."/>
            <person name="Devos K.M."/>
            <person name="Dvorak J."/>
        </authorList>
    </citation>
    <scope>NUCLEOTIDE SEQUENCE [LARGE SCALE GENOMIC DNA]</scope>
    <source>
        <strain evidence="11">cv. AL8/78</strain>
    </source>
</reference>
<reference evidence="11" key="4">
    <citation type="submission" date="2019-03" db="UniProtKB">
        <authorList>
            <consortium name="EnsemblPlants"/>
        </authorList>
    </citation>
    <scope>IDENTIFICATION</scope>
</reference>
<proteinExistence type="inferred from homology"/>
<evidence type="ECO:0000256" key="9">
    <source>
        <dbReference type="ARBA" id="ARBA00023136"/>
    </source>
</evidence>
<evidence type="ECO:0000256" key="5">
    <source>
        <dbReference type="ARBA" id="ARBA00022475"/>
    </source>
</evidence>
<dbReference type="GO" id="GO:0005886">
    <property type="term" value="C:plasma membrane"/>
    <property type="evidence" value="ECO:0007669"/>
    <property type="project" value="UniProtKB-SubCell"/>
</dbReference>
<protein>
    <submittedName>
        <fullName evidence="11">Uncharacterized protein</fullName>
    </submittedName>
</protein>
<dbReference type="PANTHER" id="PTHR31269">
    <property type="entry name" value="S-TYPE ANION CHANNEL SLAH3"/>
    <property type="match status" value="1"/>
</dbReference>
<evidence type="ECO:0000256" key="10">
    <source>
        <dbReference type="SAM" id="Phobius"/>
    </source>
</evidence>
<dbReference type="GO" id="GO:0012505">
    <property type="term" value="C:endomembrane system"/>
    <property type="evidence" value="ECO:0007669"/>
    <property type="project" value="UniProtKB-SubCell"/>
</dbReference>
<evidence type="ECO:0000256" key="3">
    <source>
        <dbReference type="ARBA" id="ARBA00007808"/>
    </source>
</evidence>
<evidence type="ECO:0000256" key="8">
    <source>
        <dbReference type="ARBA" id="ARBA00023065"/>
    </source>
</evidence>
<evidence type="ECO:0000256" key="2">
    <source>
        <dbReference type="ARBA" id="ARBA00004236"/>
    </source>
</evidence>
<dbReference type="InterPro" id="IPR038665">
    <property type="entry name" value="Voltage-dep_anion_channel_sf"/>
</dbReference>
<keyword evidence="6 10" id="KW-0812">Transmembrane</keyword>
<feature type="transmembrane region" description="Helical" evidence="10">
    <location>
        <begin position="223"/>
        <end position="242"/>
    </location>
</feature>
<comment type="similarity">
    <text evidence="3">Belongs to the SLAC1 S-type anion channel family.</text>
</comment>
<dbReference type="PANTHER" id="PTHR31269:SF6">
    <property type="entry name" value="S-TYPE ANION CHANNEL SLAH3"/>
    <property type="match status" value="1"/>
</dbReference>
<keyword evidence="5" id="KW-1003">Cell membrane</keyword>
<dbReference type="InterPro" id="IPR030183">
    <property type="entry name" value="SLAC/SLAH"/>
</dbReference>
<dbReference type="GO" id="GO:0008308">
    <property type="term" value="F:voltage-gated monoatomic anion channel activity"/>
    <property type="evidence" value="ECO:0007669"/>
    <property type="project" value="InterPro"/>
</dbReference>
<reference evidence="12" key="2">
    <citation type="journal article" date="2017" name="Nat. Plants">
        <title>The Aegilops tauschii genome reveals multiple impacts of transposons.</title>
        <authorList>
            <person name="Zhao G."/>
            <person name="Zou C."/>
            <person name="Li K."/>
            <person name="Wang K."/>
            <person name="Li T."/>
            <person name="Gao L."/>
            <person name="Zhang X."/>
            <person name="Wang H."/>
            <person name="Yang Z."/>
            <person name="Liu X."/>
            <person name="Jiang W."/>
            <person name="Mao L."/>
            <person name="Kong X."/>
            <person name="Jiao Y."/>
            <person name="Jia J."/>
        </authorList>
    </citation>
    <scope>NUCLEOTIDE SEQUENCE [LARGE SCALE GENOMIC DNA]</scope>
    <source>
        <strain evidence="12">cv. AL8/78</strain>
    </source>
</reference>
<evidence type="ECO:0000313" key="12">
    <source>
        <dbReference type="Proteomes" id="UP000015105"/>
    </source>
</evidence>
<keyword evidence="7 10" id="KW-1133">Transmembrane helix</keyword>
<feature type="transmembrane region" description="Helical" evidence="10">
    <location>
        <begin position="249"/>
        <end position="269"/>
    </location>
</feature>
<evidence type="ECO:0000256" key="6">
    <source>
        <dbReference type="ARBA" id="ARBA00022692"/>
    </source>
</evidence>
<keyword evidence="12" id="KW-1185">Reference proteome</keyword>
<dbReference type="AlphaFoldDB" id="A0A453A1E2"/>
<reference evidence="11" key="5">
    <citation type="journal article" date="2021" name="G3 (Bethesda)">
        <title>Aegilops tauschii genome assembly Aet v5.0 features greater sequence contiguity and improved annotation.</title>
        <authorList>
            <person name="Wang L."/>
            <person name="Zhu T."/>
            <person name="Rodriguez J.C."/>
            <person name="Deal K.R."/>
            <person name="Dubcovsky J."/>
            <person name="McGuire P.E."/>
            <person name="Lux T."/>
            <person name="Spannagl M."/>
            <person name="Mayer K.F.X."/>
            <person name="Baldrich P."/>
            <person name="Meyers B.C."/>
            <person name="Huo N."/>
            <person name="Gu Y.Q."/>
            <person name="Zhou H."/>
            <person name="Devos K.M."/>
            <person name="Bennetzen J.L."/>
            <person name="Unver T."/>
            <person name="Budak H."/>
            <person name="Gulick P.J."/>
            <person name="Galiba G."/>
            <person name="Kalapos B."/>
            <person name="Nelson D.R."/>
            <person name="Li P."/>
            <person name="You F.M."/>
            <person name="Luo M.C."/>
            <person name="Dvorak J."/>
        </authorList>
    </citation>
    <scope>NUCLEOTIDE SEQUENCE [LARGE SCALE GENOMIC DNA]</scope>
    <source>
        <strain evidence="11">cv. AL8/78</strain>
    </source>
</reference>
<evidence type="ECO:0000256" key="1">
    <source>
        <dbReference type="ARBA" id="ARBA00004127"/>
    </source>
</evidence>
<dbReference type="GO" id="GO:0006873">
    <property type="term" value="P:intracellular monoatomic ion homeostasis"/>
    <property type="evidence" value="ECO:0007669"/>
    <property type="project" value="InterPro"/>
</dbReference>